<name>A0AA41S825_PAPNU</name>
<dbReference type="InterPro" id="IPR032675">
    <property type="entry name" value="LRR_dom_sf"/>
</dbReference>
<dbReference type="SUPFAM" id="SSF52047">
    <property type="entry name" value="RNI-like"/>
    <property type="match status" value="1"/>
</dbReference>
<dbReference type="GO" id="GO:0019005">
    <property type="term" value="C:SCF ubiquitin ligase complex"/>
    <property type="evidence" value="ECO:0007669"/>
    <property type="project" value="TreeGrafter"/>
</dbReference>
<evidence type="ECO:0000259" key="1">
    <source>
        <dbReference type="Pfam" id="PF25372"/>
    </source>
</evidence>
<dbReference type="Pfam" id="PF25372">
    <property type="entry name" value="DUF7885"/>
    <property type="match status" value="1"/>
</dbReference>
<dbReference type="Proteomes" id="UP001177140">
    <property type="component" value="Unassembled WGS sequence"/>
</dbReference>
<reference evidence="2" key="1">
    <citation type="submission" date="2022-03" db="EMBL/GenBank/DDBJ databases">
        <title>A functionally conserved STORR gene fusion in Papaver species that diverged 16.8 million years ago.</title>
        <authorList>
            <person name="Catania T."/>
        </authorList>
    </citation>
    <scope>NUCLEOTIDE SEQUENCE</scope>
    <source>
        <strain evidence="2">S-191538</strain>
    </source>
</reference>
<sequence>MMSLSSHSKHNQGLCKTMTSKSAQEGNDDEDGLKKGLTLIFKCLKTRDDRNSFGLTCRKWLDIQNNSQESLWYGNTYGSDKYSIISPENFPIVLCKLLVRFKNLKYLSLRGCPGMTGYVTSKSQVFGSKVQHLDLGCCFEKSDTEFSLIFSCFPSLTDISLKGSLISDKGLETLAKGCSSLETVNLSYCHSITDSGISSLIRNCSKLCSLSINYCRKITGIGFVECPKTLTRLAADGCKLNPEGIKAIVSGGGLEYLSLAATYESAKVINTEAVVTISKGCPLLNGLILSGCKEVELEGWQAIGQNCKHLEVLSVWGSTKLCDLGLLALCNGCDKLSILLIDDKISCSSSALELFNRKKPNVMHHTFDVRGEKFSHKSFSKLV</sequence>
<organism evidence="2 3">
    <name type="scientific">Papaver nudicaule</name>
    <name type="common">Iceland poppy</name>
    <dbReference type="NCBI Taxonomy" id="74823"/>
    <lineage>
        <taxon>Eukaryota</taxon>
        <taxon>Viridiplantae</taxon>
        <taxon>Streptophyta</taxon>
        <taxon>Embryophyta</taxon>
        <taxon>Tracheophyta</taxon>
        <taxon>Spermatophyta</taxon>
        <taxon>Magnoliopsida</taxon>
        <taxon>Ranunculales</taxon>
        <taxon>Papaveraceae</taxon>
        <taxon>Papaveroideae</taxon>
        <taxon>Papaver</taxon>
    </lineage>
</organism>
<dbReference type="SMART" id="SM00367">
    <property type="entry name" value="LRR_CC"/>
    <property type="match status" value="6"/>
</dbReference>
<dbReference type="PANTHER" id="PTHR13318:SF26">
    <property type="entry name" value="F-BOX_LRR-REPEAT PROTEIN 12"/>
    <property type="match status" value="1"/>
</dbReference>
<proteinExistence type="predicted"/>
<keyword evidence="3" id="KW-1185">Reference proteome</keyword>
<dbReference type="EMBL" id="JAJJMA010149948">
    <property type="protein sequence ID" value="MCL7034792.1"/>
    <property type="molecule type" value="Genomic_DNA"/>
</dbReference>
<dbReference type="PANTHER" id="PTHR13318">
    <property type="entry name" value="PARTNER OF PAIRED, ISOFORM B-RELATED"/>
    <property type="match status" value="1"/>
</dbReference>
<accession>A0AA41S825</accession>
<protein>
    <recommendedName>
        <fullName evidence="1">F-box/LRR-repeat protein 15-like leucin rich repeat domain-containing protein</fullName>
    </recommendedName>
</protein>
<dbReference type="AlphaFoldDB" id="A0AA41S825"/>
<dbReference type="InterPro" id="IPR006553">
    <property type="entry name" value="Leu-rich_rpt_Cys-con_subtyp"/>
</dbReference>
<gene>
    <name evidence="2" type="ORF">MKW94_029062</name>
</gene>
<dbReference type="GO" id="GO:0031146">
    <property type="term" value="P:SCF-dependent proteasomal ubiquitin-dependent protein catabolic process"/>
    <property type="evidence" value="ECO:0007669"/>
    <property type="project" value="TreeGrafter"/>
</dbReference>
<dbReference type="Gene3D" id="3.80.10.10">
    <property type="entry name" value="Ribonuclease Inhibitor"/>
    <property type="match status" value="2"/>
</dbReference>
<evidence type="ECO:0000313" key="3">
    <source>
        <dbReference type="Proteomes" id="UP001177140"/>
    </source>
</evidence>
<feature type="domain" description="F-box/LRR-repeat protein 15-like leucin rich repeat" evidence="1">
    <location>
        <begin position="125"/>
        <end position="224"/>
    </location>
</feature>
<evidence type="ECO:0000313" key="2">
    <source>
        <dbReference type="EMBL" id="MCL7034792.1"/>
    </source>
</evidence>
<dbReference type="InterPro" id="IPR057207">
    <property type="entry name" value="FBXL15_LRR"/>
</dbReference>
<comment type="caution">
    <text evidence="2">The sequence shown here is derived from an EMBL/GenBank/DDBJ whole genome shotgun (WGS) entry which is preliminary data.</text>
</comment>